<dbReference type="PROSITE" id="PS51819">
    <property type="entry name" value="VOC"/>
    <property type="match status" value="1"/>
</dbReference>
<keyword evidence="3" id="KW-1185">Reference proteome</keyword>
<feature type="domain" description="VOC" evidence="1">
    <location>
        <begin position="6"/>
        <end position="126"/>
    </location>
</feature>
<evidence type="ECO:0000313" key="2">
    <source>
        <dbReference type="EMBL" id="MBB3898333.1"/>
    </source>
</evidence>
<dbReference type="CDD" id="cd06587">
    <property type="entry name" value="VOC"/>
    <property type="match status" value="1"/>
</dbReference>
<dbReference type="SUPFAM" id="SSF54593">
    <property type="entry name" value="Glyoxalase/Bleomycin resistance protein/Dihydroxybiphenyl dioxygenase"/>
    <property type="match status" value="1"/>
</dbReference>
<keyword evidence="2" id="KW-0223">Dioxygenase</keyword>
<dbReference type="Gene3D" id="3.10.180.10">
    <property type="entry name" value="2,3-Dihydroxybiphenyl 1,2-Dioxygenase, domain 1"/>
    <property type="match status" value="1"/>
</dbReference>
<keyword evidence="2" id="KW-0560">Oxidoreductase</keyword>
<evidence type="ECO:0000313" key="3">
    <source>
        <dbReference type="Proteomes" id="UP000553193"/>
    </source>
</evidence>
<dbReference type="GO" id="GO:0051213">
    <property type="term" value="F:dioxygenase activity"/>
    <property type="evidence" value="ECO:0007669"/>
    <property type="project" value="UniProtKB-KW"/>
</dbReference>
<dbReference type="RefSeq" id="WP_184383403.1">
    <property type="nucleotide sequence ID" value="NZ_JACIDJ010000002.1"/>
</dbReference>
<protein>
    <submittedName>
        <fullName evidence="2">Catechol 2,3-dioxygenase-like lactoylglutathione lyase family enzyme</fullName>
    </submittedName>
</protein>
<keyword evidence="2" id="KW-0456">Lyase</keyword>
<organism evidence="2 3">
    <name type="scientific">Roseococcus suduntuyensis</name>
    <dbReference type="NCBI Taxonomy" id="455361"/>
    <lineage>
        <taxon>Bacteria</taxon>
        <taxon>Pseudomonadati</taxon>
        <taxon>Pseudomonadota</taxon>
        <taxon>Alphaproteobacteria</taxon>
        <taxon>Acetobacterales</taxon>
        <taxon>Roseomonadaceae</taxon>
        <taxon>Roseococcus</taxon>
    </lineage>
</organism>
<dbReference type="Pfam" id="PF00903">
    <property type="entry name" value="Glyoxalase"/>
    <property type="match status" value="1"/>
</dbReference>
<evidence type="ECO:0000259" key="1">
    <source>
        <dbReference type="PROSITE" id="PS51819"/>
    </source>
</evidence>
<dbReference type="AlphaFoldDB" id="A0A840ACX3"/>
<dbReference type="EMBL" id="JACIDJ010000002">
    <property type="protein sequence ID" value="MBB3898333.1"/>
    <property type="molecule type" value="Genomic_DNA"/>
</dbReference>
<accession>A0A840ACX3</accession>
<name>A0A840ACX3_9PROT</name>
<reference evidence="2 3" key="1">
    <citation type="submission" date="2020-08" db="EMBL/GenBank/DDBJ databases">
        <title>Genomic Encyclopedia of Type Strains, Phase IV (KMG-IV): sequencing the most valuable type-strain genomes for metagenomic binning, comparative biology and taxonomic classification.</title>
        <authorList>
            <person name="Goeker M."/>
        </authorList>
    </citation>
    <scope>NUCLEOTIDE SEQUENCE [LARGE SCALE GENOMIC DNA]</scope>
    <source>
        <strain evidence="2 3">DSM 19979</strain>
    </source>
</reference>
<dbReference type="GO" id="GO:0016829">
    <property type="term" value="F:lyase activity"/>
    <property type="evidence" value="ECO:0007669"/>
    <property type="project" value="UniProtKB-KW"/>
</dbReference>
<dbReference type="Proteomes" id="UP000553193">
    <property type="component" value="Unassembled WGS sequence"/>
</dbReference>
<gene>
    <name evidence="2" type="ORF">GGQ83_001770</name>
</gene>
<sequence>MTRPDLAQQVTFLYAEDTEASWRFYEKTLELPLVQDQGTCRIYAAAPGDRAFLGVCRARAPRASDNPRVVGGVVFTFVTPDVEGWHEFLKARGVALPPKPEYSETYRVTHFFVTDPAGYTIEFQRFEREDWPEV</sequence>
<comment type="caution">
    <text evidence="2">The sequence shown here is derived from an EMBL/GenBank/DDBJ whole genome shotgun (WGS) entry which is preliminary data.</text>
</comment>
<dbReference type="InterPro" id="IPR037523">
    <property type="entry name" value="VOC_core"/>
</dbReference>
<proteinExistence type="predicted"/>
<dbReference type="InterPro" id="IPR029068">
    <property type="entry name" value="Glyas_Bleomycin-R_OHBP_Dase"/>
</dbReference>
<dbReference type="InterPro" id="IPR004360">
    <property type="entry name" value="Glyas_Fos-R_dOase_dom"/>
</dbReference>